<feature type="non-terminal residue" evidence="1">
    <location>
        <position position="413"/>
    </location>
</feature>
<proteinExistence type="predicted"/>
<protein>
    <submittedName>
        <fullName evidence="1">Uncharacterized protein</fullName>
    </submittedName>
</protein>
<name>A0A3B1DN04_9ZZZZ</name>
<accession>A0A3B1DN04</accession>
<dbReference type="Gene3D" id="2.60.120.380">
    <property type="match status" value="2"/>
</dbReference>
<evidence type="ECO:0000313" key="1">
    <source>
        <dbReference type="EMBL" id="VAX37474.1"/>
    </source>
</evidence>
<gene>
    <name evidence="1" type="ORF">MNBD_PLANCTO02-2241</name>
</gene>
<dbReference type="AlphaFoldDB" id="A0A3B1DN04"/>
<dbReference type="PROSITE" id="PS51257">
    <property type="entry name" value="PROKAR_LIPOPROTEIN"/>
    <property type="match status" value="1"/>
</dbReference>
<sequence>MSSIRSFQIAFMVTILSCLLALSTASAQSYYPMIMSLEPTAAQRGKTSTLTVRSRYTMFGASKVWVSGKGVTGKIVTPMKKKKKGKASPFTEIQVAFNISANVLPGVRDFRIATPNGASTLGQLLIVRDNVIFEQKKNNTMADAQEVKLPVTLCGGFEQVEDVDFYKFHVKAGERLSFHVQCARLQDRIHDMQIHADPILSIKSSTGNTVTTSDNVFFADPFISHTFKEAGDYFLEIRDVRYLKNKHWQYSVEINDRPFITTLFPLGVPRKKTTAVQVVGHHFSSPKTTTIKLAKDVPLGIQQMKLSLNKKETNPVAVVVHNLPQVIETTKENNTFKQAQKITVPAGISGRIEKLGDIDCFTFQAKKGDQYSFEVIARRAGSSMDSIIRILDKKGKRQRENDDLKMGNRTFAD</sequence>
<reference evidence="1" key="1">
    <citation type="submission" date="2018-06" db="EMBL/GenBank/DDBJ databases">
        <authorList>
            <person name="Zhirakovskaya E."/>
        </authorList>
    </citation>
    <scope>NUCLEOTIDE SEQUENCE</scope>
</reference>
<dbReference type="EMBL" id="UOGL01000124">
    <property type="protein sequence ID" value="VAX37474.1"/>
    <property type="molecule type" value="Genomic_DNA"/>
</dbReference>
<organism evidence="1">
    <name type="scientific">hydrothermal vent metagenome</name>
    <dbReference type="NCBI Taxonomy" id="652676"/>
    <lineage>
        <taxon>unclassified sequences</taxon>
        <taxon>metagenomes</taxon>
        <taxon>ecological metagenomes</taxon>
    </lineage>
</organism>